<reference evidence="2" key="1">
    <citation type="submission" date="2020-01" db="EMBL/GenBank/DDBJ databases">
        <authorList>
            <person name="Meier V. D."/>
            <person name="Meier V D."/>
        </authorList>
    </citation>
    <scope>NUCLEOTIDE SEQUENCE</scope>
    <source>
        <strain evidence="2">HLG_WM_MAG_07</strain>
    </source>
</reference>
<feature type="signal peptide" evidence="1">
    <location>
        <begin position="1"/>
        <end position="28"/>
    </location>
</feature>
<evidence type="ECO:0000256" key="1">
    <source>
        <dbReference type="SAM" id="SignalP"/>
    </source>
</evidence>
<dbReference type="AlphaFoldDB" id="A0A6S6RZ34"/>
<protein>
    <submittedName>
        <fullName evidence="2">Uncharacterized protein</fullName>
    </submittedName>
</protein>
<gene>
    <name evidence="2" type="ORF">HELGO_WM10455</name>
</gene>
<name>A0A6S6RZ34_9GAMM</name>
<feature type="chain" id="PRO_5028295965" evidence="1">
    <location>
        <begin position="29"/>
        <end position="219"/>
    </location>
</feature>
<sequence length="219" mass="24696">MLNNFIKSKKIYLIVGVFGLTLTTAVSADQFPPMNPFVAPQQNPVYYYPVTNIYRPVSVPRTNAYPNYNNPYAGAPYRSAQPMNFGTPNNMQFSRMNPFGNSFSPTDMFSNNNFSNPFKSNSNFYPWNSSAMPFFPQQQNSGGKNAWGDERHIWPDFYTGMTSDMWDGMINGPFDIGRMPGGWRAPSLSTPDPVTVGDAVTNQFPPIFEEMGNMMHLDN</sequence>
<organism evidence="2">
    <name type="scientific">uncultured Thiotrichaceae bacterium</name>
    <dbReference type="NCBI Taxonomy" id="298394"/>
    <lineage>
        <taxon>Bacteria</taxon>
        <taxon>Pseudomonadati</taxon>
        <taxon>Pseudomonadota</taxon>
        <taxon>Gammaproteobacteria</taxon>
        <taxon>Thiotrichales</taxon>
        <taxon>Thiotrichaceae</taxon>
        <taxon>environmental samples</taxon>
    </lineage>
</organism>
<keyword evidence="1" id="KW-0732">Signal</keyword>
<accession>A0A6S6RZ34</accession>
<proteinExistence type="predicted"/>
<evidence type="ECO:0000313" key="2">
    <source>
        <dbReference type="EMBL" id="CAA6800695.1"/>
    </source>
</evidence>
<dbReference type="EMBL" id="CACVAY010000007">
    <property type="protein sequence ID" value="CAA6800695.1"/>
    <property type="molecule type" value="Genomic_DNA"/>
</dbReference>